<evidence type="ECO:0000313" key="2">
    <source>
        <dbReference type="EMBL" id="VDN37747.1"/>
    </source>
</evidence>
<evidence type="ECO:0000313" key="3">
    <source>
        <dbReference type="Proteomes" id="UP000271098"/>
    </source>
</evidence>
<keyword evidence="3" id="KW-1185">Reference proteome</keyword>
<gene>
    <name evidence="2" type="ORF">GPUH_LOCUS21208</name>
</gene>
<protein>
    <submittedName>
        <fullName evidence="2 4">Uncharacterized protein</fullName>
    </submittedName>
</protein>
<dbReference type="WBParaSite" id="GPUH_0002123301-mRNA-1">
    <property type="protein sequence ID" value="GPUH_0002123301-mRNA-1"/>
    <property type="gene ID" value="GPUH_0002123301"/>
</dbReference>
<dbReference type="EMBL" id="UYRT01092060">
    <property type="protein sequence ID" value="VDN37747.1"/>
    <property type="molecule type" value="Genomic_DNA"/>
</dbReference>
<organism evidence="4">
    <name type="scientific">Gongylonema pulchrum</name>
    <dbReference type="NCBI Taxonomy" id="637853"/>
    <lineage>
        <taxon>Eukaryota</taxon>
        <taxon>Metazoa</taxon>
        <taxon>Ecdysozoa</taxon>
        <taxon>Nematoda</taxon>
        <taxon>Chromadorea</taxon>
        <taxon>Rhabditida</taxon>
        <taxon>Spirurina</taxon>
        <taxon>Spiruromorpha</taxon>
        <taxon>Spiruroidea</taxon>
        <taxon>Gongylonematidae</taxon>
        <taxon>Gongylonema</taxon>
    </lineage>
</organism>
<dbReference type="Proteomes" id="UP000271098">
    <property type="component" value="Unassembled WGS sequence"/>
</dbReference>
<reference evidence="2 3" key="2">
    <citation type="submission" date="2018-11" db="EMBL/GenBank/DDBJ databases">
        <authorList>
            <consortium name="Pathogen Informatics"/>
        </authorList>
    </citation>
    <scope>NUCLEOTIDE SEQUENCE [LARGE SCALE GENOMIC DNA]</scope>
</reference>
<evidence type="ECO:0000313" key="4">
    <source>
        <dbReference type="WBParaSite" id="GPUH_0002123301-mRNA-1"/>
    </source>
</evidence>
<name>A0A183EJR7_9BILA</name>
<proteinExistence type="predicted"/>
<reference evidence="4" key="1">
    <citation type="submission" date="2016-06" db="UniProtKB">
        <authorList>
            <consortium name="WormBaseParasite"/>
        </authorList>
    </citation>
    <scope>IDENTIFICATION</scope>
</reference>
<evidence type="ECO:0000256" key="1">
    <source>
        <dbReference type="SAM" id="MobiDB-lite"/>
    </source>
</evidence>
<dbReference type="AlphaFoldDB" id="A0A183EJR7"/>
<dbReference type="OrthoDB" id="343582at2759"/>
<feature type="region of interest" description="Disordered" evidence="1">
    <location>
        <begin position="73"/>
        <end position="121"/>
    </location>
</feature>
<accession>A0A183EJR7</accession>
<sequence length="127" mass="13926">MAFGEKKPVLIDGIEHVLRFGAPSRELYMGDYAFKAPSVAEQQQQQQQQQPAAPTVDVKVLLAKLQRTGFLSSLKASNKGSEAGATDDSTTRPVTPPIPSVHRYEVTEKLPTPPTDLKSFSMRALKM</sequence>